<protein>
    <submittedName>
        <fullName evidence="2">Uncharacterized protein</fullName>
    </submittedName>
</protein>
<gene>
    <name evidence="2" type="ORF">ACU57_07125</name>
    <name evidence="1" type="ORF">TUM18780_00670</name>
</gene>
<proteinExistence type="predicted"/>
<dbReference type="PATRIC" id="fig|562.7813.peg.205"/>
<evidence type="ECO:0000313" key="4">
    <source>
        <dbReference type="Proteomes" id="UP000509260"/>
    </source>
</evidence>
<reference evidence="2 3" key="1">
    <citation type="journal article" date="2015" name="Front. Microbiol.">
        <title>Genetic determinants of heat resistance in Escherichia coli.</title>
        <authorList>
            <person name="Mercer R.G."/>
            <person name="Zheng J."/>
            <person name="Garcia-Hernandez R."/>
            <person name="Ruan L."/>
            <person name="Ganzle M.G."/>
            <person name="McMullen L.M."/>
        </authorList>
    </citation>
    <scope>NUCLEOTIDE SEQUENCE [LARGE SCALE GENOMIC DNA]</scope>
    <source>
        <strain evidence="2 3">AW1.3</strain>
    </source>
</reference>
<accession>A0A0N8IUD8</accession>
<sequence length="82" mass="8870">MSVEGLFVHGGDLWRLNTPLSCLQPPQQGKTHLYTVVSISRSQCAGQKNIAKSGAGTQNRIEVAGKKNAALFEWAAFVKAEK</sequence>
<dbReference type="Proteomes" id="UP000509260">
    <property type="component" value="Chromosome"/>
</dbReference>
<name>A0A0N8IUD8_ECOLX</name>
<dbReference type="EMBL" id="AP023197">
    <property type="protein sequence ID" value="BCG34905.1"/>
    <property type="molecule type" value="Genomic_DNA"/>
</dbReference>
<dbReference type="AlphaFoldDB" id="A0A0N8IUD8"/>
<dbReference type="RefSeq" id="WP_054623390.1">
    <property type="nucleotide sequence ID" value="NZ_CP010242.1"/>
</dbReference>
<reference evidence="1 4" key="2">
    <citation type="submission" date="2020-06" db="EMBL/GenBank/DDBJ databases">
        <title>Whole-genome sequencing of blaNDM-5 positive Escherichia coli isolated from a Japanese patient with no history of travel abroad.</title>
        <authorList>
            <person name="Ito Y."/>
            <person name="Aoki K."/>
            <person name="Nakayama N."/>
            <person name="Ohtsuka M."/>
            <person name="Ota M."/>
            <person name="Kaneko N."/>
            <person name="Yoshida M."/>
            <person name="Ishii Y."/>
            <person name="Tateda K."/>
            <person name="Matsuse H."/>
        </authorList>
    </citation>
    <scope>NUCLEOTIDE SEQUENCE [LARGE SCALE GENOMIC DNA]</scope>
    <source>
        <strain evidence="1 4">TUM18780</strain>
    </source>
</reference>
<dbReference type="EMBL" id="LDYI01000056">
    <property type="protein sequence ID" value="KPO15120.1"/>
    <property type="molecule type" value="Genomic_DNA"/>
</dbReference>
<evidence type="ECO:0000313" key="3">
    <source>
        <dbReference type="Proteomes" id="UP000050556"/>
    </source>
</evidence>
<evidence type="ECO:0000313" key="2">
    <source>
        <dbReference type="EMBL" id="KPO15120.1"/>
    </source>
</evidence>
<evidence type="ECO:0000313" key="1">
    <source>
        <dbReference type="EMBL" id="BCG34905.1"/>
    </source>
</evidence>
<organism evidence="2 3">
    <name type="scientific">Escherichia coli</name>
    <dbReference type="NCBI Taxonomy" id="562"/>
    <lineage>
        <taxon>Bacteria</taxon>
        <taxon>Pseudomonadati</taxon>
        <taxon>Pseudomonadota</taxon>
        <taxon>Gammaproteobacteria</taxon>
        <taxon>Enterobacterales</taxon>
        <taxon>Enterobacteriaceae</taxon>
        <taxon>Escherichia</taxon>
    </lineage>
</organism>
<dbReference type="Proteomes" id="UP000050556">
    <property type="component" value="Unassembled WGS sequence"/>
</dbReference>